<evidence type="ECO:0000256" key="2">
    <source>
        <dbReference type="SAM" id="SignalP"/>
    </source>
</evidence>
<dbReference type="AlphaFoldDB" id="N9FPS7"/>
<dbReference type="STRING" id="262668.GCA_000931715_00644"/>
<dbReference type="PATRIC" id="fig|1217648.3.peg.1371"/>
<dbReference type="GeneID" id="29856741"/>
<dbReference type="Pfam" id="PF12836">
    <property type="entry name" value="HHH_3"/>
    <property type="match status" value="1"/>
</dbReference>
<accession>N9FPS7</accession>
<feature type="chain" id="PRO_5004142472" evidence="2">
    <location>
        <begin position="25"/>
        <end position="219"/>
    </location>
</feature>
<dbReference type="RefSeq" id="WP_005059732.1">
    <property type="nucleotide sequence ID" value="NZ_KB849765.1"/>
</dbReference>
<name>N9FPS7_9GAMM</name>
<sequence>MLKSSKLRLSPTHLLMMTASLGLALSSCSDDASTSQEYQQACYGVPLLTIEQRNQALEDGYAINQQYKCIDINSYRAMQEAKAQREIARSPEALARKKAEDEAHDVRNAKQREARQAEKDAKRALRYELRLVEINSASAAELAKVCSIREETADKIVKERINVGLFKDWADVIHRVIALSSAQNVLYASTCGLVVNGASFDGVPANEETAQIIFQKYLR</sequence>
<evidence type="ECO:0000313" key="4">
    <source>
        <dbReference type="Proteomes" id="UP000017670"/>
    </source>
</evidence>
<dbReference type="HOGENOM" id="CLU_1259185_0_0_6"/>
<keyword evidence="4" id="KW-1185">Reference proteome</keyword>
<dbReference type="eggNOG" id="ENOG5031SIC">
    <property type="taxonomic scope" value="Bacteria"/>
</dbReference>
<feature type="signal peptide" evidence="2">
    <location>
        <begin position="1"/>
        <end position="24"/>
    </location>
</feature>
<feature type="region of interest" description="Disordered" evidence="1">
    <location>
        <begin position="90"/>
        <end position="115"/>
    </location>
</feature>
<gene>
    <name evidence="3" type="ORF">F933_01396</name>
</gene>
<evidence type="ECO:0000256" key="1">
    <source>
        <dbReference type="SAM" id="MobiDB-lite"/>
    </source>
</evidence>
<dbReference type="EMBL" id="APQL01000005">
    <property type="protein sequence ID" value="ENW06936.1"/>
    <property type="molecule type" value="Genomic_DNA"/>
</dbReference>
<evidence type="ECO:0000313" key="3">
    <source>
        <dbReference type="EMBL" id="ENW06936.1"/>
    </source>
</evidence>
<protein>
    <submittedName>
        <fullName evidence="3">Uncharacterized protein</fullName>
    </submittedName>
</protein>
<dbReference type="PROSITE" id="PS51257">
    <property type="entry name" value="PROKAR_LIPOPROTEIN"/>
    <property type="match status" value="1"/>
</dbReference>
<dbReference type="SUPFAM" id="SSF47781">
    <property type="entry name" value="RuvA domain 2-like"/>
    <property type="match status" value="1"/>
</dbReference>
<organism evidence="3 4">
    <name type="scientific">Acinetobacter beijerinckii CIP 110307</name>
    <dbReference type="NCBI Taxonomy" id="1217648"/>
    <lineage>
        <taxon>Bacteria</taxon>
        <taxon>Pseudomonadati</taxon>
        <taxon>Pseudomonadota</taxon>
        <taxon>Gammaproteobacteria</taxon>
        <taxon>Moraxellales</taxon>
        <taxon>Moraxellaceae</taxon>
        <taxon>Acinetobacter</taxon>
    </lineage>
</organism>
<reference evidence="3 4" key="1">
    <citation type="submission" date="2013-02" db="EMBL/GenBank/DDBJ databases">
        <title>The Genome Sequence of Acinetobacter beijerinckii CIP 110307.</title>
        <authorList>
            <consortium name="The Broad Institute Genome Sequencing Platform"/>
            <consortium name="The Broad Institute Genome Sequencing Center for Infectious Disease"/>
            <person name="Cerqueira G."/>
            <person name="Feldgarden M."/>
            <person name="Courvalin P."/>
            <person name="Perichon B."/>
            <person name="Grillot-Courvalin C."/>
            <person name="Clermont D."/>
            <person name="Rocha E."/>
            <person name="Yoon E.-J."/>
            <person name="Nemec A."/>
            <person name="Walker B."/>
            <person name="Young S.K."/>
            <person name="Zeng Q."/>
            <person name="Gargeya S."/>
            <person name="Fitzgerald M."/>
            <person name="Haas B."/>
            <person name="Abouelleil A."/>
            <person name="Alvarado L."/>
            <person name="Arachchi H.M."/>
            <person name="Berlin A.M."/>
            <person name="Chapman S.B."/>
            <person name="Dewar J."/>
            <person name="Goldberg J."/>
            <person name="Griggs A."/>
            <person name="Gujja S."/>
            <person name="Hansen M."/>
            <person name="Howarth C."/>
            <person name="Imamovic A."/>
            <person name="Larimer J."/>
            <person name="McCowan C."/>
            <person name="Murphy C."/>
            <person name="Neiman D."/>
            <person name="Pearson M."/>
            <person name="Priest M."/>
            <person name="Roberts A."/>
            <person name="Saif S."/>
            <person name="Shea T."/>
            <person name="Sisk P."/>
            <person name="Sykes S."/>
            <person name="Wortman J."/>
            <person name="Nusbaum C."/>
            <person name="Birren B."/>
        </authorList>
    </citation>
    <scope>NUCLEOTIDE SEQUENCE [LARGE SCALE GENOMIC DNA]</scope>
    <source>
        <strain evidence="3 4">CIP 110307</strain>
    </source>
</reference>
<proteinExistence type="predicted"/>
<dbReference type="InterPro" id="IPR010994">
    <property type="entry name" value="RuvA_2-like"/>
</dbReference>
<comment type="caution">
    <text evidence="3">The sequence shown here is derived from an EMBL/GenBank/DDBJ whole genome shotgun (WGS) entry which is preliminary data.</text>
</comment>
<dbReference type="Gene3D" id="1.10.150.280">
    <property type="entry name" value="AF1531-like domain"/>
    <property type="match status" value="1"/>
</dbReference>
<dbReference type="Proteomes" id="UP000017670">
    <property type="component" value="Unassembled WGS sequence"/>
</dbReference>
<keyword evidence="2" id="KW-0732">Signal</keyword>